<protein>
    <submittedName>
        <fullName evidence="1">Uncharacterized protein</fullName>
    </submittedName>
</protein>
<dbReference type="OrthoDB" id="2970937at2759"/>
<accession>A0A9P6ER97</accession>
<gene>
    <name evidence="1" type="ORF">CPB83DRAFT_890341</name>
</gene>
<dbReference type="EMBL" id="MU157829">
    <property type="protein sequence ID" value="KAF9533229.1"/>
    <property type="molecule type" value="Genomic_DNA"/>
</dbReference>
<evidence type="ECO:0000313" key="2">
    <source>
        <dbReference type="Proteomes" id="UP000807306"/>
    </source>
</evidence>
<reference evidence="1" key="1">
    <citation type="submission" date="2020-11" db="EMBL/GenBank/DDBJ databases">
        <authorList>
            <consortium name="DOE Joint Genome Institute"/>
            <person name="Ahrendt S."/>
            <person name="Riley R."/>
            <person name="Andreopoulos W."/>
            <person name="Labutti K."/>
            <person name="Pangilinan J."/>
            <person name="Ruiz-Duenas F.J."/>
            <person name="Barrasa J.M."/>
            <person name="Sanchez-Garcia M."/>
            <person name="Camarero S."/>
            <person name="Miyauchi S."/>
            <person name="Serrano A."/>
            <person name="Linde D."/>
            <person name="Babiker R."/>
            <person name="Drula E."/>
            <person name="Ayuso-Fernandez I."/>
            <person name="Pacheco R."/>
            <person name="Padilla G."/>
            <person name="Ferreira P."/>
            <person name="Barriuso J."/>
            <person name="Kellner H."/>
            <person name="Castanera R."/>
            <person name="Alfaro M."/>
            <person name="Ramirez L."/>
            <person name="Pisabarro A.G."/>
            <person name="Kuo A."/>
            <person name="Tritt A."/>
            <person name="Lipzen A."/>
            <person name="He G."/>
            <person name="Yan M."/>
            <person name="Ng V."/>
            <person name="Cullen D."/>
            <person name="Martin F."/>
            <person name="Rosso M.-N."/>
            <person name="Henrissat B."/>
            <person name="Hibbett D."/>
            <person name="Martinez A.T."/>
            <person name="Grigoriev I.V."/>
        </authorList>
    </citation>
    <scope>NUCLEOTIDE SEQUENCE</scope>
    <source>
        <strain evidence="1">CBS 506.95</strain>
    </source>
</reference>
<evidence type="ECO:0000313" key="1">
    <source>
        <dbReference type="EMBL" id="KAF9533229.1"/>
    </source>
</evidence>
<dbReference type="AlphaFoldDB" id="A0A9P6ER97"/>
<comment type="caution">
    <text evidence="1">The sequence shown here is derived from an EMBL/GenBank/DDBJ whole genome shotgun (WGS) entry which is preliminary data.</text>
</comment>
<keyword evidence="2" id="KW-1185">Reference proteome</keyword>
<name>A0A9P6ER97_9AGAR</name>
<organism evidence="1 2">
    <name type="scientific">Crepidotus variabilis</name>
    <dbReference type="NCBI Taxonomy" id="179855"/>
    <lineage>
        <taxon>Eukaryota</taxon>
        <taxon>Fungi</taxon>
        <taxon>Dikarya</taxon>
        <taxon>Basidiomycota</taxon>
        <taxon>Agaricomycotina</taxon>
        <taxon>Agaricomycetes</taxon>
        <taxon>Agaricomycetidae</taxon>
        <taxon>Agaricales</taxon>
        <taxon>Agaricineae</taxon>
        <taxon>Crepidotaceae</taxon>
        <taxon>Crepidotus</taxon>
    </lineage>
</organism>
<dbReference type="Proteomes" id="UP000807306">
    <property type="component" value="Unassembled WGS sequence"/>
</dbReference>
<sequence>MNDPELLSNPLPKLLILDELDECDSDTPIVQQHILEILGKPTGNSDNLHLRGARDHGLHIGLPNNEDAAVDIASYVIDELDKIKRTHHMRAYLPVAWPSDEEVNMIVQRSSVQFIFEATLVRYIKAYNHKPHE</sequence>
<proteinExistence type="predicted"/>